<dbReference type="PANTHER" id="PTHR43537">
    <property type="entry name" value="TRANSCRIPTIONAL REGULATOR, GNTR FAMILY"/>
    <property type="match status" value="1"/>
</dbReference>
<sequence length="217" mass="24821">MTKAEVLLDLQQRIISEEFLPGSWLVERDLSSEYGLSRTPIREILNKLVILGLISVQKNRGYQVRQFSFQDVVEIFNARRAIEGACARYACFSKSPDMDARIKELREKLENLDIEKDGGSKAIAVGNEVHDYLIELAGNRYLKEFTFKLSSLMKLTRNLTKNRASIEENSRQDHLKILDALEKRDADLCEQLMDQHLNNTVKALAGTYLTSLTSFYA</sequence>
<accession>A0A644W890</accession>
<reference evidence="6" key="1">
    <citation type="submission" date="2019-08" db="EMBL/GenBank/DDBJ databases">
        <authorList>
            <person name="Kucharzyk K."/>
            <person name="Murdoch R.W."/>
            <person name="Higgins S."/>
            <person name="Loffler F."/>
        </authorList>
    </citation>
    <scope>NUCLEOTIDE SEQUENCE</scope>
</reference>
<keyword evidence="2" id="KW-0238">DNA-binding</keyword>
<protein>
    <submittedName>
        <fullName evidence="6">HTH-type transcriptional repressor RspR</fullName>
    </submittedName>
</protein>
<dbReference type="GO" id="GO:0003700">
    <property type="term" value="F:DNA-binding transcription factor activity"/>
    <property type="evidence" value="ECO:0007669"/>
    <property type="project" value="InterPro"/>
</dbReference>
<dbReference type="Gene3D" id="1.20.120.530">
    <property type="entry name" value="GntR ligand-binding domain-like"/>
    <property type="match status" value="1"/>
</dbReference>
<proteinExistence type="predicted"/>
<dbReference type="SMART" id="SM00345">
    <property type="entry name" value="HTH_GNTR"/>
    <property type="match status" value="1"/>
</dbReference>
<evidence type="ECO:0000259" key="5">
    <source>
        <dbReference type="PROSITE" id="PS50949"/>
    </source>
</evidence>
<dbReference type="Gene3D" id="1.10.10.10">
    <property type="entry name" value="Winged helix-like DNA-binding domain superfamily/Winged helix DNA-binding domain"/>
    <property type="match status" value="1"/>
</dbReference>
<keyword evidence="1" id="KW-0805">Transcription regulation</keyword>
<dbReference type="InterPro" id="IPR036388">
    <property type="entry name" value="WH-like_DNA-bd_sf"/>
</dbReference>
<dbReference type="InterPro" id="IPR036390">
    <property type="entry name" value="WH_DNA-bd_sf"/>
</dbReference>
<dbReference type="Pfam" id="PF00392">
    <property type="entry name" value="GntR"/>
    <property type="match status" value="1"/>
</dbReference>
<dbReference type="InterPro" id="IPR008920">
    <property type="entry name" value="TF_FadR/GntR_C"/>
</dbReference>
<dbReference type="PROSITE" id="PS50949">
    <property type="entry name" value="HTH_GNTR"/>
    <property type="match status" value="1"/>
</dbReference>
<keyword evidence="3" id="KW-0804">Transcription</keyword>
<dbReference type="EMBL" id="VSSQ01000702">
    <property type="protein sequence ID" value="MPM00016.1"/>
    <property type="molecule type" value="Genomic_DNA"/>
</dbReference>
<dbReference type="SUPFAM" id="SSF48008">
    <property type="entry name" value="GntR ligand-binding domain-like"/>
    <property type="match status" value="1"/>
</dbReference>
<dbReference type="Pfam" id="PF07729">
    <property type="entry name" value="FCD"/>
    <property type="match status" value="1"/>
</dbReference>
<organism evidence="6">
    <name type="scientific">bioreactor metagenome</name>
    <dbReference type="NCBI Taxonomy" id="1076179"/>
    <lineage>
        <taxon>unclassified sequences</taxon>
        <taxon>metagenomes</taxon>
        <taxon>ecological metagenomes</taxon>
    </lineage>
</organism>
<feature type="domain" description="HTH gntR-type" evidence="5">
    <location>
        <begin position="1"/>
        <end position="67"/>
    </location>
</feature>
<dbReference type="AlphaFoldDB" id="A0A644W890"/>
<comment type="caution">
    <text evidence="6">The sequence shown here is derived from an EMBL/GenBank/DDBJ whole genome shotgun (WGS) entry which is preliminary data.</text>
</comment>
<dbReference type="GO" id="GO:0003677">
    <property type="term" value="F:DNA binding"/>
    <property type="evidence" value="ECO:0007669"/>
    <property type="project" value="UniProtKB-KW"/>
</dbReference>
<evidence type="ECO:0000256" key="1">
    <source>
        <dbReference type="ARBA" id="ARBA00023015"/>
    </source>
</evidence>
<evidence type="ECO:0000256" key="3">
    <source>
        <dbReference type="ARBA" id="ARBA00023163"/>
    </source>
</evidence>
<dbReference type="SUPFAM" id="SSF46785">
    <property type="entry name" value="Winged helix' DNA-binding domain"/>
    <property type="match status" value="1"/>
</dbReference>
<evidence type="ECO:0000256" key="2">
    <source>
        <dbReference type="ARBA" id="ARBA00023125"/>
    </source>
</evidence>
<keyword evidence="4" id="KW-0175">Coiled coil</keyword>
<feature type="coiled-coil region" evidence="4">
    <location>
        <begin position="95"/>
        <end position="122"/>
    </location>
</feature>
<dbReference type="PANTHER" id="PTHR43537:SF52">
    <property type="entry name" value="FATTY ACID METABOLISM REGULATOR PROTEIN"/>
    <property type="match status" value="1"/>
</dbReference>
<dbReference type="InterPro" id="IPR011711">
    <property type="entry name" value="GntR_C"/>
</dbReference>
<gene>
    <name evidence="6" type="primary">rspR_13</name>
    <name evidence="6" type="ORF">SDC9_46238</name>
</gene>
<dbReference type="SMART" id="SM00895">
    <property type="entry name" value="FCD"/>
    <property type="match status" value="1"/>
</dbReference>
<dbReference type="CDD" id="cd07377">
    <property type="entry name" value="WHTH_GntR"/>
    <property type="match status" value="1"/>
</dbReference>
<dbReference type="InterPro" id="IPR000524">
    <property type="entry name" value="Tscrpt_reg_HTH_GntR"/>
</dbReference>
<name>A0A644W890_9ZZZZ</name>
<evidence type="ECO:0000256" key="4">
    <source>
        <dbReference type="SAM" id="Coils"/>
    </source>
</evidence>
<evidence type="ECO:0000313" key="6">
    <source>
        <dbReference type="EMBL" id="MPM00016.1"/>
    </source>
</evidence>